<dbReference type="HAMAP" id="MF_00122">
    <property type="entry name" value="GatC"/>
    <property type="match status" value="1"/>
</dbReference>
<dbReference type="GO" id="GO:0016740">
    <property type="term" value="F:transferase activity"/>
    <property type="evidence" value="ECO:0007669"/>
    <property type="project" value="UniProtKB-KW"/>
</dbReference>
<dbReference type="Gene3D" id="1.10.20.60">
    <property type="entry name" value="Glu-tRNAGln amidotransferase C subunit, N-terminal domain"/>
    <property type="match status" value="1"/>
</dbReference>
<evidence type="ECO:0000313" key="8">
    <source>
        <dbReference type="EMBL" id="QFX92434.1"/>
    </source>
</evidence>
<dbReference type="GO" id="GO:0050567">
    <property type="term" value="F:glutaminyl-tRNA synthase (glutamine-hydrolyzing) activity"/>
    <property type="evidence" value="ECO:0007669"/>
    <property type="project" value="UniProtKB-UniRule"/>
</dbReference>
<dbReference type="GO" id="GO:0005524">
    <property type="term" value="F:ATP binding"/>
    <property type="evidence" value="ECO:0007669"/>
    <property type="project" value="UniProtKB-KW"/>
</dbReference>
<dbReference type="KEGG" id="lfv:LF543_02100"/>
<protein>
    <recommendedName>
        <fullName evidence="6">Aspartyl/glutamyl-tRNA(Asn/Gln) amidotransferase subunit C</fullName>
        <shortName evidence="6">Asp/Glu-ADT subunit C</shortName>
        <ecNumber evidence="6">6.3.5.-</ecNumber>
    </recommendedName>
</protein>
<comment type="function">
    <text evidence="3 6">Allows the formation of correctly charged Asn-tRNA(Asn) or Gln-tRNA(Gln) through the transamidation of misacylated Asp-tRNA(Asn) or Glu-tRNA(Gln) in organisms which lack either or both of asparaginyl-tRNA or glutaminyl-tRNA synthetases. The reaction takes place in the presence of glutamine and ATP through an activated phospho-Asp-tRNA(Asn) or phospho-Glu-tRNA(Gln).</text>
</comment>
<dbReference type="NCBIfam" id="TIGR00135">
    <property type="entry name" value="gatC"/>
    <property type="match status" value="1"/>
</dbReference>
<keyword evidence="7" id="KW-0808">Transferase</keyword>
<keyword evidence="6 7" id="KW-0436">Ligase</keyword>
<dbReference type="OrthoDB" id="9813938at2"/>
<dbReference type="GO" id="GO:0006412">
    <property type="term" value="P:translation"/>
    <property type="evidence" value="ECO:0007669"/>
    <property type="project" value="UniProtKB-UniRule"/>
</dbReference>
<dbReference type="Proteomes" id="UP000031397">
    <property type="component" value="Unassembled WGS sequence"/>
</dbReference>
<dbReference type="PATRIC" id="fig|1614.10.peg.1294"/>
<dbReference type="GO" id="GO:0070681">
    <property type="term" value="P:glutaminyl-tRNAGln biosynthesis via transamidation"/>
    <property type="evidence" value="ECO:0007669"/>
    <property type="project" value="TreeGrafter"/>
</dbReference>
<keyword evidence="9" id="KW-1185">Reference proteome</keyword>
<evidence type="ECO:0000256" key="4">
    <source>
        <dbReference type="ARBA" id="ARBA00047380"/>
    </source>
</evidence>
<evidence type="ECO:0000256" key="2">
    <source>
        <dbReference type="ARBA" id="ARBA00011123"/>
    </source>
</evidence>
<comment type="catalytic activity">
    <reaction evidence="4 6">
        <text>L-aspartyl-tRNA(Asn) + L-glutamine + ATP + H2O = L-asparaginyl-tRNA(Asn) + L-glutamate + ADP + phosphate + 2 H(+)</text>
        <dbReference type="Rhea" id="RHEA:14513"/>
        <dbReference type="Rhea" id="RHEA-COMP:9674"/>
        <dbReference type="Rhea" id="RHEA-COMP:9677"/>
        <dbReference type="ChEBI" id="CHEBI:15377"/>
        <dbReference type="ChEBI" id="CHEBI:15378"/>
        <dbReference type="ChEBI" id="CHEBI:29985"/>
        <dbReference type="ChEBI" id="CHEBI:30616"/>
        <dbReference type="ChEBI" id="CHEBI:43474"/>
        <dbReference type="ChEBI" id="CHEBI:58359"/>
        <dbReference type="ChEBI" id="CHEBI:78515"/>
        <dbReference type="ChEBI" id="CHEBI:78516"/>
        <dbReference type="ChEBI" id="CHEBI:456216"/>
    </reaction>
</comment>
<dbReference type="EC" id="6.3.5.-" evidence="6"/>
<evidence type="ECO:0000313" key="10">
    <source>
        <dbReference type="Proteomes" id="UP000327194"/>
    </source>
</evidence>
<dbReference type="InterPro" id="IPR003837">
    <property type="entry name" value="GatC"/>
</dbReference>
<comment type="catalytic activity">
    <reaction evidence="5 6">
        <text>L-glutamyl-tRNA(Gln) + L-glutamine + ATP + H2O = L-glutaminyl-tRNA(Gln) + L-glutamate + ADP + phosphate + H(+)</text>
        <dbReference type="Rhea" id="RHEA:17521"/>
        <dbReference type="Rhea" id="RHEA-COMP:9681"/>
        <dbReference type="Rhea" id="RHEA-COMP:9684"/>
        <dbReference type="ChEBI" id="CHEBI:15377"/>
        <dbReference type="ChEBI" id="CHEBI:15378"/>
        <dbReference type="ChEBI" id="CHEBI:29985"/>
        <dbReference type="ChEBI" id="CHEBI:30616"/>
        <dbReference type="ChEBI" id="CHEBI:43474"/>
        <dbReference type="ChEBI" id="CHEBI:58359"/>
        <dbReference type="ChEBI" id="CHEBI:78520"/>
        <dbReference type="ChEBI" id="CHEBI:78521"/>
        <dbReference type="ChEBI" id="CHEBI:456216"/>
    </reaction>
</comment>
<name>A0A0C1PN59_9LACO</name>
<proteinExistence type="inferred from homology"/>
<evidence type="ECO:0000256" key="5">
    <source>
        <dbReference type="ARBA" id="ARBA00047913"/>
    </source>
</evidence>
<dbReference type="GO" id="GO:0006450">
    <property type="term" value="P:regulation of translational fidelity"/>
    <property type="evidence" value="ECO:0007669"/>
    <property type="project" value="InterPro"/>
</dbReference>
<reference evidence="7 9" key="1">
    <citation type="submission" date="2014-06" db="EMBL/GenBank/DDBJ databases">
        <title>Functional and comparative genomic analyses of the Drosophila gut microbiota identify candidate symbiosis factors.</title>
        <authorList>
            <person name="Newell P.D."/>
            <person name="Chaston J.M."/>
            <person name="Douglas A.E."/>
        </authorList>
    </citation>
    <scope>NUCLEOTIDE SEQUENCE [LARGE SCALE GENOMIC DNA]</scope>
    <source>
        <strain evidence="7 9">DmCS_002</strain>
    </source>
</reference>
<dbReference type="STRING" id="1614.IV37_GL001444"/>
<comment type="subunit">
    <text evidence="2 6">Heterotrimer of A, B and C subunits.</text>
</comment>
<evidence type="ECO:0000313" key="7">
    <source>
        <dbReference type="EMBL" id="KID41356.1"/>
    </source>
</evidence>
<evidence type="ECO:0000313" key="9">
    <source>
        <dbReference type="Proteomes" id="UP000031397"/>
    </source>
</evidence>
<dbReference type="PANTHER" id="PTHR15004:SF0">
    <property type="entry name" value="GLUTAMYL-TRNA(GLN) AMIDOTRANSFERASE SUBUNIT C, MITOCHONDRIAL"/>
    <property type="match status" value="1"/>
</dbReference>
<dbReference type="RefSeq" id="WP_010022769.1">
    <property type="nucleotide sequence ID" value="NZ_AZDS01000005.1"/>
</dbReference>
<keyword evidence="6" id="KW-0547">Nucleotide-binding</keyword>
<dbReference type="GeneID" id="74913684"/>
<dbReference type="AlphaFoldDB" id="A0A0C1PN59"/>
<dbReference type="Proteomes" id="UP000327194">
    <property type="component" value="Chromosome"/>
</dbReference>
<evidence type="ECO:0000256" key="1">
    <source>
        <dbReference type="ARBA" id="ARBA00010757"/>
    </source>
</evidence>
<evidence type="ECO:0000256" key="6">
    <source>
        <dbReference type="HAMAP-Rule" id="MF_00122"/>
    </source>
</evidence>
<gene>
    <name evidence="6 8" type="primary">gatC</name>
    <name evidence="8" type="ORF">LF543_02100</name>
    <name evidence="7" type="ORF">LfDm3_1022</name>
</gene>
<keyword evidence="6" id="KW-0067">ATP-binding</keyword>
<accession>A0A0C1PN59</accession>
<dbReference type="PANTHER" id="PTHR15004">
    <property type="entry name" value="GLUTAMYL-TRNA(GLN) AMIDOTRANSFERASE SUBUNIT C, MITOCHONDRIAL"/>
    <property type="match status" value="1"/>
</dbReference>
<dbReference type="EMBL" id="JOJZ01000020">
    <property type="protein sequence ID" value="KID41356.1"/>
    <property type="molecule type" value="Genomic_DNA"/>
</dbReference>
<dbReference type="Pfam" id="PF02686">
    <property type="entry name" value="GatC"/>
    <property type="match status" value="1"/>
</dbReference>
<dbReference type="SUPFAM" id="SSF141000">
    <property type="entry name" value="Glu-tRNAGln amidotransferase C subunit"/>
    <property type="match status" value="1"/>
</dbReference>
<dbReference type="InterPro" id="IPR036113">
    <property type="entry name" value="Asp/Glu-ADT_sf_sub_c"/>
</dbReference>
<evidence type="ECO:0000256" key="3">
    <source>
        <dbReference type="ARBA" id="ARBA00024799"/>
    </source>
</evidence>
<organism evidence="7 9">
    <name type="scientific">Fructilactobacillus fructivorans</name>
    <dbReference type="NCBI Taxonomy" id="1614"/>
    <lineage>
        <taxon>Bacteria</taxon>
        <taxon>Bacillati</taxon>
        <taxon>Bacillota</taxon>
        <taxon>Bacilli</taxon>
        <taxon>Lactobacillales</taxon>
        <taxon>Lactobacillaceae</taxon>
        <taxon>Fructilactobacillus</taxon>
    </lineage>
</organism>
<comment type="similarity">
    <text evidence="1 6">Belongs to the GatC family.</text>
</comment>
<dbReference type="EMBL" id="CP045562">
    <property type="protein sequence ID" value="QFX92434.1"/>
    <property type="molecule type" value="Genomic_DNA"/>
</dbReference>
<keyword evidence="6" id="KW-0648">Protein biosynthesis</keyword>
<reference evidence="8 10" key="2">
    <citation type="submission" date="2019-10" db="EMBL/GenBank/DDBJ databases">
        <title>Genome sequencing of Lactobacillus fructivorans.</title>
        <authorList>
            <person name="Kim K."/>
        </authorList>
    </citation>
    <scope>NUCLEOTIDE SEQUENCE [LARGE SCALE GENOMIC DNA]</scope>
    <source>
        <strain evidence="8 10">LF543</strain>
    </source>
</reference>
<sequence>MADKITEEQTQHIAGLAKLELKQAELPEFTQQLNDLLKMLDTLEKVDTTGVEPTYTVTDQINVTRKDIAEDWGERDALLKNAPDTSDGLIKVPAIIDESEDE</sequence>